<dbReference type="SFLD" id="SFLDG00358">
    <property type="entry name" value="Main_(cytGST)"/>
    <property type="match status" value="1"/>
</dbReference>
<dbReference type="Pfam" id="PF00043">
    <property type="entry name" value="GST_C"/>
    <property type="match status" value="1"/>
</dbReference>
<dbReference type="InterPro" id="IPR010987">
    <property type="entry name" value="Glutathione-S-Trfase_C-like"/>
</dbReference>
<dbReference type="AlphaFoldDB" id="A0A1Y2C2Y5"/>
<dbReference type="SFLD" id="SFLDG01151">
    <property type="entry name" value="Main.2:_Nu-like"/>
    <property type="match status" value="1"/>
</dbReference>
<dbReference type="PROSITE" id="PS50404">
    <property type="entry name" value="GST_NTER"/>
    <property type="match status" value="1"/>
</dbReference>
<dbReference type="InterPro" id="IPR040079">
    <property type="entry name" value="Glutathione_S-Trfase"/>
</dbReference>
<dbReference type="InterPro" id="IPR036249">
    <property type="entry name" value="Thioredoxin-like_sf"/>
</dbReference>
<dbReference type="CDD" id="cd03048">
    <property type="entry name" value="GST_N_Ure2p_like"/>
    <property type="match status" value="1"/>
</dbReference>
<dbReference type="SFLD" id="SFLDS00019">
    <property type="entry name" value="Glutathione_Transferase_(cytos"/>
    <property type="match status" value="1"/>
</dbReference>
<dbReference type="PROSITE" id="PS50405">
    <property type="entry name" value="GST_CTER"/>
    <property type="match status" value="1"/>
</dbReference>
<dbReference type="GO" id="GO:0016740">
    <property type="term" value="F:transferase activity"/>
    <property type="evidence" value="ECO:0007669"/>
    <property type="project" value="UniProtKB-KW"/>
</dbReference>
<dbReference type="OrthoDB" id="422574at2759"/>
<keyword evidence="5" id="KW-0808">Transferase</keyword>
<evidence type="ECO:0000256" key="2">
    <source>
        <dbReference type="RuleBase" id="RU003494"/>
    </source>
</evidence>
<dbReference type="PANTHER" id="PTHR44051:SF8">
    <property type="entry name" value="GLUTATHIONE S-TRANSFERASE GSTA"/>
    <property type="match status" value="1"/>
</dbReference>
<keyword evidence="6" id="KW-1185">Reference proteome</keyword>
<feature type="domain" description="GST C-terminal" evidence="4">
    <location>
        <begin position="98"/>
        <end position="231"/>
    </location>
</feature>
<dbReference type="SUPFAM" id="SSF52833">
    <property type="entry name" value="Thioredoxin-like"/>
    <property type="match status" value="1"/>
</dbReference>
<accession>A0A1Y2C2Y5</accession>
<comment type="similarity">
    <text evidence="1 2">Belongs to the GST superfamily.</text>
</comment>
<evidence type="ECO:0000259" key="3">
    <source>
        <dbReference type="PROSITE" id="PS50404"/>
    </source>
</evidence>
<dbReference type="Gene3D" id="3.40.30.10">
    <property type="entry name" value="Glutaredoxin"/>
    <property type="match status" value="1"/>
</dbReference>
<dbReference type="InterPro" id="IPR004046">
    <property type="entry name" value="GST_C"/>
</dbReference>
<comment type="caution">
    <text evidence="5">The sequence shown here is derived from an EMBL/GenBank/DDBJ whole genome shotgun (WGS) entry which is preliminary data.</text>
</comment>
<dbReference type="SUPFAM" id="SSF47616">
    <property type="entry name" value="GST C-terminal domain-like"/>
    <property type="match status" value="1"/>
</dbReference>
<evidence type="ECO:0000259" key="4">
    <source>
        <dbReference type="PROSITE" id="PS50405"/>
    </source>
</evidence>
<protein>
    <submittedName>
        <fullName evidence="5">Glutathione S-transferase</fullName>
    </submittedName>
</protein>
<dbReference type="EMBL" id="MCGO01000032">
    <property type="protein sequence ID" value="ORY41306.1"/>
    <property type="molecule type" value="Genomic_DNA"/>
</dbReference>
<gene>
    <name evidence="5" type="ORF">BCR33DRAFT_852307</name>
</gene>
<name>A0A1Y2C2Y5_9FUNG</name>
<dbReference type="Gene3D" id="1.20.1050.10">
    <property type="match status" value="1"/>
</dbReference>
<evidence type="ECO:0000313" key="6">
    <source>
        <dbReference type="Proteomes" id="UP000193642"/>
    </source>
</evidence>
<evidence type="ECO:0000313" key="5">
    <source>
        <dbReference type="EMBL" id="ORY41306.1"/>
    </source>
</evidence>
<organism evidence="5 6">
    <name type="scientific">Rhizoclosmatium globosum</name>
    <dbReference type="NCBI Taxonomy" id="329046"/>
    <lineage>
        <taxon>Eukaryota</taxon>
        <taxon>Fungi</taxon>
        <taxon>Fungi incertae sedis</taxon>
        <taxon>Chytridiomycota</taxon>
        <taxon>Chytridiomycota incertae sedis</taxon>
        <taxon>Chytridiomycetes</taxon>
        <taxon>Chytridiales</taxon>
        <taxon>Chytriomycetaceae</taxon>
        <taxon>Rhizoclosmatium</taxon>
    </lineage>
</organism>
<dbReference type="Proteomes" id="UP000193642">
    <property type="component" value="Unassembled WGS sequence"/>
</dbReference>
<proteinExistence type="inferred from homology"/>
<dbReference type="PANTHER" id="PTHR44051">
    <property type="entry name" value="GLUTATHIONE S-TRANSFERASE-RELATED"/>
    <property type="match status" value="1"/>
</dbReference>
<evidence type="ECO:0000256" key="1">
    <source>
        <dbReference type="ARBA" id="ARBA00007409"/>
    </source>
</evidence>
<reference evidence="5 6" key="1">
    <citation type="submission" date="2016-07" db="EMBL/GenBank/DDBJ databases">
        <title>Pervasive Adenine N6-methylation of Active Genes in Fungi.</title>
        <authorList>
            <consortium name="DOE Joint Genome Institute"/>
            <person name="Mondo S.J."/>
            <person name="Dannebaum R.O."/>
            <person name="Kuo R.C."/>
            <person name="Labutti K."/>
            <person name="Haridas S."/>
            <person name="Kuo A."/>
            <person name="Salamov A."/>
            <person name="Ahrendt S.R."/>
            <person name="Lipzen A."/>
            <person name="Sullivan W."/>
            <person name="Andreopoulos W.B."/>
            <person name="Clum A."/>
            <person name="Lindquist E."/>
            <person name="Daum C."/>
            <person name="Ramamoorthy G.K."/>
            <person name="Gryganskyi A."/>
            <person name="Culley D."/>
            <person name="Magnuson J.K."/>
            <person name="James T.Y."/>
            <person name="O'Malley M.A."/>
            <person name="Stajich J.E."/>
            <person name="Spatafora J.W."/>
            <person name="Visel A."/>
            <person name="Grigoriev I.V."/>
        </authorList>
    </citation>
    <scope>NUCLEOTIDE SEQUENCE [LARGE SCALE GENOMIC DNA]</scope>
    <source>
        <strain evidence="5 6">JEL800</strain>
    </source>
</reference>
<dbReference type="InterPro" id="IPR004045">
    <property type="entry name" value="Glutathione_S-Trfase_N"/>
</dbReference>
<dbReference type="InterPro" id="IPR036282">
    <property type="entry name" value="Glutathione-S-Trfase_C_sf"/>
</dbReference>
<sequence length="236" mass="26659">MASVTLYTTGTFNGLKAVYALNELKAHYGFEFAIKNVDIFSKKEQQEEWFQKINPNGKIPALVDHKHGDFAIFESAAILLWLAEHYDPENILFPSAAESKERSEVTQWLFWQMSGLGPIQGQANLFINFAPEKIPFAINRYTDEVLRLYGVLEKHLSDGRQFVAAGRYTIADLNLFGHIGAHNLQVGITLEKFPLVDAWLHRIAQKQAVLDAFEQFGNKLIQNDFRKPAPVPAPSA</sequence>
<feature type="domain" description="GST N-terminal" evidence="3">
    <location>
        <begin position="5"/>
        <end position="90"/>
    </location>
</feature>
<dbReference type="Pfam" id="PF02798">
    <property type="entry name" value="GST_N"/>
    <property type="match status" value="1"/>
</dbReference>
<dbReference type="STRING" id="329046.A0A1Y2C2Y5"/>